<reference evidence="5 6" key="1">
    <citation type="submission" date="2019-02" db="EMBL/GenBank/DDBJ databases">
        <title>Deep-cultivation of Planctomycetes and their phenomic and genomic characterization uncovers novel biology.</title>
        <authorList>
            <person name="Wiegand S."/>
            <person name="Jogler M."/>
            <person name="Boedeker C."/>
            <person name="Pinto D."/>
            <person name="Vollmers J."/>
            <person name="Rivas-Marin E."/>
            <person name="Kohn T."/>
            <person name="Peeters S.H."/>
            <person name="Heuer A."/>
            <person name="Rast P."/>
            <person name="Oberbeckmann S."/>
            <person name="Bunk B."/>
            <person name="Jeske O."/>
            <person name="Meyerdierks A."/>
            <person name="Storesund J.E."/>
            <person name="Kallscheuer N."/>
            <person name="Luecker S."/>
            <person name="Lage O.M."/>
            <person name="Pohl T."/>
            <person name="Merkel B.J."/>
            <person name="Hornburger P."/>
            <person name="Mueller R.-W."/>
            <person name="Bruemmer F."/>
            <person name="Labrenz M."/>
            <person name="Spormann A.M."/>
            <person name="Op den Camp H."/>
            <person name="Overmann J."/>
            <person name="Amann R."/>
            <person name="Jetten M.S.M."/>
            <person name="Mascher T."/>
            <person name="Medema M.H."/>
            <person name="Devos D.P."/>
            <person name="Kaster A.-K."/>
            <person name="Ovreas L."/>
            <person name="Rohde M."/>
            <person name="Galperin M.Y."/>
            <person name="Jogler C."/>
        </authorList>
    </citation>
    <scope>NUCLEOTIDE SEQUENCE [LARGE SCALE GENOMIC DNA]</scope>
    <source>
        <strain evidence="5 6">Pla85_3_4</strain>
    </source>
</reference>
<dbReference type="GO" id="GO:1904047">
    <property type="term" value="F:S-adenosyl-L-methionine binding"/>
    <property type="evidence" value="ECO:0007669"/>
    <property type="project" value="TreeGrafter"/>
</dbReference>
<name>A0A518DWF2_9BACT</name>
<evidence type="ECO:0000313" key="6">
    <source>
        <dbReference type="Proteomes" id="UP000317648"/>
    </source>
</evidence>
<protein>
    <submittedName>
        <fullName evidence="5">DNA adenine methylase</fullName>
        <ecNumber evidence="5">2.1.1.72</ecNumber>
    </submittedName>
</protein>
<sequence>MIAKKRLTPPLKWHGGKHYLAKTIIQKMPPHIHYVEAFFGGGSVLLQKDYENVSEVVNDVHSELTNFWKVLQDAEKFAVLQRRLEVTPFSQTEWKEAAEPTDDPIENAVRFFIRCRQSHAGRSTSFAPMSRTRTRRAMNEQASAWMGAVEGLAEVAQRLRRVVIFNDNALKVIRTEDGPHTLFYLDPPYLAETRANPQVYEFEMSLEEHEALLDTIVQCEGKVLLSGYPSELYDTRLKGWEKFDIEIDNKASNAKSKRVMTERLWMNYDPESV</sequence>
<dbReference type="InterPro" id="IPR029063">
    <property type="entry name" value="SAM-dependent_MTases_sf"/>
</dbReference>
<dbReference type="SUPFAM" id="SSF53335">
    <property type="entry name" value="S-adenosyl-L-methionine-dependent methyltransferases"/>
    <property type="match status" value="1"/>
</dbReference>
<dbReference type="EC" id="2.1.1.72" evidence="5"/>
<feature type="binding site" evidence="4">
    <location>
        <position position="13"/>
    </location>
    <ligand>
        <name>S-adenosyl-L-methionine</name>
        <dbReference type="ChEBI" id="CHEBI:59789"/>
    </ligand>
</feature>
<dbReference type="GO" id="GO:0009307">
    <property type="term" value="P:DNA restriction-modification system"/>
    <property type="evidence" value="ECO:0007669"/>
    <property type="project" value="InterPro"/>
</dbReference>
<dbReference type="PRINTS" id="PR00505">
    <property type="entry name" value="D12N6MTFRASE"/>
</dbReference>
<dbReference type="InterPro" id="IPR012263">
    <property type="entry name" value="M_m6A_EcoRV"/>
</dbReference>
<gene>
    <name evidence="5" type="primary">dam</name>
    <name evidence="5" type="ORF">Pla8534_39780</name>
</gene>
<dbReference type="EMBL" id="CP036433">
    <property type="protein sequence ID" value="QDU96159.1"/>
    <property type="molecule type" value="Genomic_DNA"/>
</dbReference>
<dbReference type="GO" id="GO:0032259">
    <property type="term" value="P:methylation"/>
    <property type="evidence" value="ECO:0007669"/>
    <property type="project" value="UniProtKB-KW"/>
</dbReference>
<keyword evidence="2 5" id="KW-0808">Transferase</keyword>
<dbReference type="PIRSF" id="PIRSF000398">
    <property type="entry name" value="M_m6A_EcoRV"/>
    <property type="match status" value="1"/>
</dbReference>
<dbReference type="GO" id="GO:0006298">
    <property type="term" value="P:mismatch repair"/>
    <property type="evidence" value="ECO:0007669"/>
    <property type="project" value="TreeGrafter"/>
</dbReference>
<evidence type="ECO:0000256" key="2">
    <source>
        <dbReference type="ARBA" id="ARBA00022679"/>
    </source>
</evidence>
<dbReference type="PANTHER" id="PTHR30481">
    <property type="entry name" value="DNA ADENINE METHYLASE"/>
    <property type="match status" value="1"/>
</dbReference>
<feature type="binding site" evidence="4">
    <location>
        <position position="59"/>
    </location>
    <ligand>
        <name>S-adenosyl-L-methionine</name>
        <dbReference type="ChEBI" id="CHEBI:59789"/>
    </ligand>
</feature>
<dbReference type="PANTHER" id="PTHR30481:SF4">
    <property type="entry name" value="SITE-SPECIFIC DNA-METHYLTRANSFERASE (ADENINE-SPECIFIC)"/>
    <property type="match status" value="1"/>
</dbReference>
<feature type="binding site" evidence="4">
    <location>
        <position position="17"/>
    </location>
    <ligand>
        <name>S-adenosyl-L-methionine</name>
        <dbReference type="ChEBI" id="CHEBI:59789"/>
    </ligand>
</feature>
<dbReference type="GO" id="GO:0009007">
    <property type="term" value="F:site-specific DNA-methyltransferase (adenine-specific) activity"/>
    <property type="evidence" value="ECO:0007669"/>
    <property type="project" value="UniProtKB-EC"/>
</dbReference>
<feature type="binding site" evidence="4">
    <location>
        <position position="186"/>
    </location>
    <ligand>
        <name>S-adenosyl-L-methionine</name>
        <dbReference type="ChEBI" id="CHEBI:59789"/>
    </ligand>
</feature>
<dbReference type="GO" id="GO:0043565">
    <property type="term" value="F:sequence-specific DNA binding"/>
    <property type="evidence" value="ECO:0007669"/>
    <property type="project" value="TreeGrafter"/>
</dbReference>
<keyword evidence="6" id="KW-1185">Reference proteome</keyword>
<keyword evidence="1 5" id="KW-0489">Methyltransferase</keyword>
<dbReference type="REBASE" id="355898">
    <property type="entry name" value="M.Pba8534ORF39780P"/>
</dbReference>
<evidence type="ECO:0000256" key="1">
    <source>
        <dbReference type="ARBA" id="ARBA00022603"/>
    </source>
</evidence>
<dbReference type="Proteomes" id="UP000317648">
    <property type="component" value="Chromosome"/>
</dbReference>
<dbReference type="Gene3D" id="3.40.50.150">
    <property type="entry name" value="Vaccinia Virus protein VP39"/>
    <property type="match status" value="2"/>
</dbReference>
<dbReference type="KEGG" id="lcre:Pla8534_39780"/>
<evidence type="ECO:0000313" key="5">
    <source>
        <dbReference type="EMBL" id="QDU96159.1"/>
    </source>
</evidence>
<proteinExistence type="predicted"/>
<dbReference type="Pfam" id="PF02086">
    <property type="entry name" value="MethyltransfD12"/>
    <property type="match status" value="1"/>
</dbReference>
<dbReference type="AlphaFoldDB" id="A0A518DWF2"/>
<evidence type="ECO:0000256" key="4">
    <source>
        <dbReference type="PIRSR" id="PIRSR000398-1"/>
    </source>
</evidence>
<evidence type="ECO:0000256" key="3">
    <source>
        <dbReference type="ARBA" id="ARBA00022691"/>
    </source>
</evidence>
<accession>A0A518DWF2</accession>
<dbReference type="InterPro" id="IPR012327">
    <property type="entry name" value="MeTrfase_D12"/>
</dbReference>
<dbReference type="RefSeq" id="WP_145054821.1">
    <property type="nucleotide sequence ID" value="NZ_CP036433.1"/>
</dbReference>
<dbReference type="OrthoDB" id="9805629at2"/>
<keyword evidence="3" id="KW-0949">S-adenosyl-L-methionine</keyword>
<organism evidence="5 6">
    <name type="scientific">Lignipirellula cremea</name>
    <dbReference type="NCBI Taxonomy" id="2528010"/>
    <lineage>
        <taxon>Bacteria</taxon>
        <taxon>Pseudomonadati</taxon>
        <taxon>Planctomycetota</taxon>
        <taxon>Planctomycetia</taxon>
        <taxon>Pirellulales</taxon>
        <taxon>Pirellulaceae</taxon>
        <taxon>Lignipirellula</taxon>
    </lineage>
</organism>